<dbReference type="AlphaFoldDB" id="A0A1H3EVX0"/>
<evidence type="ECO:0000256" key="5">
    <source>
        <dbReference type="SAM" id="Phobius"/>
    </source>
</evidence>
<name>A0A1H3EVX0_9RHOB</name>
<feature type="compositionally biased region" description="Polar residues" evidence="4">
    <location>
        <begin position="1"/>
        <end position="11"/>
    </location>
</feature>
<keyword evidence="3 7" id="KW-0808">Transferase</keyword>
<evidence type="ECO:0000256" key="1">
    <source>
        <dbReference type="ARBA" id="ARBA00006739"/>
    </source>
</evidence>
<dbReference type="SUPFAM" id="SSF53448">
    <property type="entry name" value="Nucleotide-diphospho-sugar transferases"/>
    <property type="match status" value="1"/>
</dbReference>
<dbReference type="Gene3D" id="3.90.550.10">
    <property type="entry name" value="Spore Coat Polysaccharide Biosynthesis Protein SpsA, Chain A"/>
    <property type="match status" value="1"/>
</dbReference>
<dbReference type="InterPro" id="IPR029044">
    <property type="entry name" value="Nucleotide-diphossugar_trans"/>
</dbReference>
<evidence type="ECO:0000256" key="2">
    <source>
        <dbReference type="ARBA" id="ARBA00022676"/>
    </source>
</evidence>
<feature type="domain" description="Glycosyltransferase 2-like" evidence="6">
    <location>
        <begin position="36"/>
        <end position="151"/>
    </location>
</feature>
<keyword evidence="8" id="KW-1185">Reference proteome</keyword>
<proteinExistence type="inferred from homology"/>
<evidence type="ECO:0000313" key="7">
    <source>
        <dbReference type="EMBL" id="SDX82074.1"/>
    </source>
</evidence>
<feature type="transmembrane region" description="Helical" evidence="5">
    <location>
        <begin position="293"/>
        <end position="316"/>
    </location>
</feature>
<accession>A0A1H3EVX0</accession>
<feature type="region of interest" description="Disordered" evidence="4">
    <location>
        <begin position="1"/>
        <end position="25"/>
    </location>
</feature>
<dbReference type="Proteomes" id="UP000198539">
    <property type="component" value="Unassembled WGS sequence"/>
</dbReference>
<evidence type="ECO:0000313" key="8">
    <source>
        <dbReference type="Proteomes" id="UP000198539"/>
    </source>
</evidence>
<sequence length="368" mass="39144">MTKDSNVSDSGTALPGGAAVARGGPDAGRARRLVAVVVTCNRWPHLQRCLAALLASPPALLAAVVVVDNASSDGTAEWLAARAGAPCAEPSPTDPRLDVLRLAVNTGGAGGFAAGMAHALARHAPDWLVLLDDDARPAPGALAAFHTADLRGWDAVAAAVTHPDGRVCDMNRPTLNPFAHRRVFWATLLGGGRGAFHLGADAYARTQPLAVDGASFVGFFVSRAAVDRLGLPEARLFLYGDDAIYTLRLSQSGGRIGFFPGLRFVHDSQTLGAGDGRFRPLWKVYYYHRNLLILYRLAAGWLFWPVLGVVLPVWLLRVRAHEGARRMFLRLLARAVRDGIAGRTELRHAQVLALAGGAGRNPAMASQP</sequence>
<evidence type="ECO:0000259" key="6">
    <source>
        <dbReference type="Pfam" id="PF00535"/>
    </source>
</evidence>
<keyword evidence="2" id="KW-0328">Glycosyltransferase</keyword>
<comment type="similarity">
    <text evidence="1">Belongs to the glycosyltransferase 2 family.</text>
</comment>
<dbReference type="PANTHER" id="PTHR43179:SF12">
    <property type="entry name" value="GALACTOFURANOSYLTRANSFERASE GLFT2"/>
    <property type="match status" value="1"/>
</dbReference>
<dbReference type="GO" id="GO:0016757">
    <property type="term" value="F:glycosyltransferase activity"/>
    <property type="evidence" value="ECO:0007669"/>
    <property type="project" value="UniProtKB-KW"/>
</dbReference>
<dbReference type="Pfam" id="PF00535">
    <property type="entry name" value="Glycos_transf_2"/>
    <property type="match status" value="1"/>
</dbReference>
<dbReference type="EMBL" id="FNOM01000026">
    <property type="protein sequence ID" value="SDX82074.1"/>
    <property type="molecule type" value="Genomic_DNA"/>
</dbReference>
<protein>
    <submittedName>
        <fullName evidence="7">Glycosyltransferase, GT2 family</fullName>
    </submittedName>
</protein>
<evidence type="ECO:0000256" key="3">
    <source>
        <dbReference type="ARBA" id="ARBA00022679"/>
    </source>
</evidence>
<dbReference type="OrthoDB" id="7665907at2"/>
<keyword evidence="5" id="KW-0812">Transmembrane</keyword>
<evidence type="ECO:0000256" key="4">
    <source>
        <dbReference type="SAM" id="MobiDB-lite"/>
    </source>
</evidence>
<organism evidence="7 8">
    <name type="scientific">Roseicitreum antarcticum</name>
    <dbReference type="NCBI Taxonomy" id="564137"/>
    <lineage>
        <taxon>Bacteria</taxon>
        <taxon>Pseudomonadati</taxon>
        <taxon>Pseudomonadota</taxon>
        <taxon>Alphaproteobacteria</taxon>
        <taxon>Rhodobacterales</taxon>
        <taxon>Paracoccaceae</taxon>
        <taxon>Roseicitreum</taxon>
    </lineage>
</organism>
<gene>
    <name evidence="7" type="ORF">SAMN04488238_12610</name>
</gene>
<dbReference type="PANTHER" id="PTHR43179">
    <property type="entry name" value="RHAMNOSYLTRANSFERASE WBBL"/>
    <property type="match status" value="1"/>
</dbReference>
<dbReference type="RefSeq" id="WP_092892528.1">
    <property type="nucleotide sequence ID" value="NZ_FNOM01000026.1"/>
</dbReference>
<keyword evidence="5" id="KW-1133">Transmembrane helix</keyword>
<dbReference type="STRING" id="564137.SAMN04488238_12610"/>
<dbReference type="InterPro" id="IPR001173">
    <property type="entry name" value="Glyco_trans_2-like"/>
</dbReference>
<reference evidence="7 8" key="1">
    <citation type="submission" date="2016-10" db="EMBL/GenBank/DDBJ databases">
        <authorList>
            <person name="de Groot N.N."/>
        </authorList>
    </citation>
    <scope>NUCLEOTIDE SEQUENCE [LARGE SCALE GENOMIC DNA]</scope>
    <source>
        <strain evidence="7 8">CGMCC 1.8894</strain>
    </source>
</reference>
<keyword evidence="5" id="KW-0472">Membrane</keyword>